<organism evidence="1 2">
    <name type="scientific">Macrosiphum euphorbiae</name>
    <name type="common">potato aphid</name>
    <dbReference type="NCBI Taxonomy" id="13131"/>
    <lineage>
        <taxon>Eukaryota</taxon>
        <taxon>Metazoa</taxon>
        <taxon>Ecdysozoa</taxon>
        <taxon>Arthropoda</taxon>
        <taxon>Hexapoda</taxon>
        <taxon>Insecta</taxon>
        <taxon>Pterygota</taxon>
        <taxon>Neoptera</taxon>
        <taxon>Paraneoptera</taxon>
        <taxon>Hemiptera</taxon>
        <taxon>Sternorrhyncha</taxon>
        <taxon>Aphidomorpha</taxon>
        <taxon>Aphidoidea</taxon>
        <taxon>Aphididae</taxon>
        <taxon>Macrosiphini</taxon>
        <taxon>Macrosiphum</taxon>
    </lineage>
</organism>
<gene>
    <name evidence="1" type="ORF">MEUPH1_LOCUS31060</name>
</gene>
<reference evidence="1 2" key="1">
    <citation type="submission" date="2023-01" db="EMBL/GenBank/DDBJ databases">
        <authorList>
            <person name="Whitehead M."/>
        </authorList>
    </citation>
    <scope>NUCLEOTIDE SEQUENCE [LARGE SCALE GENOMIC DNA]</scope>
</reference>
<keyword evidence="2" id="KW-1185">Reference proteome</keyword>
<sequence>MKSLILIATTKNIVSISSVTVNNDNSVLDNTKNPNNINGVSCLINETSVNKETKCVTKASHTKLSTTADLNLKHTQSNLTVSDKNESIENSTKKIGSINDLDGTASPSKDIQWSIKLSQSDPYSHDLEKKFKVCKTYR</sequence>
<dbReference type="AlphaFoldDB" id="A0AAV0YFE9"/>
<protein>
    <submittedName>
        <fullName evidence="1">Uncharacterized protein</fullName>
    </submittedName>
</protein>
<evidence type="ECO:0000313" key="2">
    <source>
        <dbReference type="Proteomes" id="UP001160148"/>
    </source>
</evidence>
<evidence type="ECO:0000313" key="1">
    <source>
        <dbReference type="EMBL" id="CAI6377861.1"/>
    </source>
</evidence>
<accession>A0AAV0YFE9</accession>
<dbReference type="EMBL" id="CARXXK010001904">
    <property type="protein sequence ID" value="CAI6377861.1"/>
    <property type="molecule type" value="Genomic_DNA"/>
</dbReference>
<name>A0AAV0YFE9_9HEMI</name>
<proteinExistence type="predicted"/>
<comment type="caution">
    <text evidence="1">The sequence shown here is derived from an EMBL/GenBank/DDBJ whole genome shotgun (WGS) entry which is preliminary data.</text>
</comment>
<dbReference type="Proteomes" id="UP001160148">
    <property type="component" value="Unassembled WGS sequence"/>
</dbReference>